<feature type="domain" description="RmlD-like substrate binding" evidence="1">
    <location>
        <begin position="1"/>
        <end position="313"/>
    </location>
</feature>
<protein>
    <recommendedName>
        <fullName evidence="1">RmlD-like substrate binding domain-containing protein</fullName>
    </recommendedName>
</protein>
<dbReference type="AlphaFoldDB" id="A0AAD3D8Q8"/>
<evidence type="ECO:0000313" key="3">
    <source>
        <dbReference type="Proteomes" id="UP001054902"/>
    </source>
</evidence>
<dbReference type="Pfam" id="PF04321">
    <property type="entry name" value="RmlD_sub_bind"/>
    <property type="match status" value="1"/>
</dbReference>
<dbReference type="PANTHER" id="PTHR43242:SF1">
    <property type="entry name" value="NAD(P)-BINDING ROSSMANN-FOLD SUPERFAMILY PROTEIN"/>
    <property type="match status" value="1"/>
</dbReference>
<comment type="caution">
    <text evidence="2">The sequence shown here is derived from an EMBL/GenBank/DDBJ whole genome shotgun (WGS) entry which is preliminary data.</text>
</comment>
<dbReference type="PANTHER" id="PTHR43242">
    <property type="entry name" value="NAD(P)-BINDING ROSSMANN-FOLD SUPERFAMILY PROTEIN"/>
    <property type="match status" value="1"/>
</dbReference>
<accession>A0AAD3D8Q8</accession>
<proteinExistence type="predicted"/>
<gene>
    <name evidence="2" type="ORF">CTEN210_15351</name>
</gene>
<dbReference type="Gene3D" id="3.40.50.720">
    <property type="entry name" value="NAD(P)-binding Rossmann-like Domain"/>
    <property type="match status" value="1"/>
</dbReference>
<evidence type="ECO:0000313" key="2">
    <source>
        <dbReference type="EMBL" id="GFH58875.1"/>
    </source>
</evidence>
<dbReference type="EMBL" id="BLLK01000062">
    <property type="protein sequence ID" value="GFH58875.1"/>
    <property type="molecule type" value="Genomic_DNA"/>
</dbReference>
<dbReference type="SUPFAM" id="SSF51735">
    <property type="entry name" value="NAD(P)-binding Rossmann-fold domains"/>
    <property type="match status" value="1"/>
</dbReference>
<dbReference type="Proteomes" id="UP001054902">
    <property type="component" value="Unassembled WGS sequence"/>
</dbReference>
<dbReference type="InterPro" id="IPR029903">
    <property type="entry name" value="RmlD-like-bd"/>
</dbReference>
<keyword evidence="3" id="KW-1185">Reference proteome</keyword>
<organism evidence="2 3">
    <name type="scientific">Chaetoceros tenuissimus</name>
    <dbReference type="NCBI Taxonomy" id="426638"/>
    <lineage>
        <taxon>Eukaryota</taxon>
        <taxon>Sar</taxon>
        <taxon>Stramenopiles</taxon>
        <taxon>Ochrophyta</taxon>
        <taxon>Bacillariophyta</taxon>
        <taxon>Coscinodiscophyceae</taxon>
        <taxon>Chaetocerotophycidae</taxon>
        <taxon>Chaetocerotales</taxon>
        <taxon>Chaetocerotaceae</taxon>
        <taxon>Chaetoceros</taxon>
    </lineage>
</organism>
<sequence length="315" mass="34957">MKILITGASGFLGQHLIAQLLSSDSPHHLTLQYRSKEGFENSVKSHPLLNDSPSKIEFRQADLASQNDVEQLFKSSDPFDICLHLAAISSPRNAEKDPKSAMRSNVPVHLFDMLKDTPIVALSTDQVYCGQKAPYRDDSEVGPLNVYSSSKVEMEKYLMKNQSSSVVCLRSSIILGPEAPFGDAHSTFLHFCKSREGVETTFYTDECRSVINVGDVCNVLNHFVRAVERGETFESSIYNMGGPHRVSRFDMANMIAKHFSFDASDTFIAAEKANLNQGPDDVASPLDISMSSTRLENLVGFKFKDLEQTIKDTFA</sequence>
<name>A0AAD3D8Q8_9STRA</name>
<evidence type="ECO:0000259" key="1">
    <source>
        <dbReference type="Pfam" id="PF04321"/>
    </source>
</evidence>
<dbReference type="InterPro" id="IPR036291">
    <property type="entry name" value="NAD(P)-bd_dom_sf"/>
</dbReference>
<reference evidence="2 3" key="1">
    <citation type="journal article" date="2021" name="Sci. Rep.">
        <title>The genome of the diatom Chaetoceros tenuissimus carries an ancient integrated fragment of an extant virus.</title>
        <authorList>
            <person name="Hongo Y."/>
            <person name="Kimura K."/>
            <person name="Takaki Y."/>
            <person name="Yoshida Y."/>
            <person name="Baba S."/>
            <person name="Kobayashi G."/>
            <person name="Nagasaki K."/>
            <person name="Hano T."/>
            <person name="Tomaru Y."/>
        </authorList>
    </citation>
    <scope>NUCLEOTIDE SEQUENCE [LARGE SCALE GENOMIC DNA]</scope>
    <source>
        <strain evidence="2 3">NIES-3715</strain>
    </source>
</reference>